<proteinExistence type="predicted"/>
<dbReference type="GO" id="GO:0016787">
    <property type="term" value="F:hydrolase activity"/>
    <property type="evidence" value="ECO:0007669"/>
    <property type="project" value="UniProtKB-KW"/>
</dbReference>
<dbReference type="SUPFAM" id="SSF56601">
    <property type="entry name" value="beta-lactamase/transpeptidase-like"/>
    <property type="match status" value="1"/>
</dbReference>
<organism evidence="2 3">
    <name type="scientific">Gymnopus androsaceus JB14</name>
    <dbReference type="NCBI Taxonomy" id="1447944"/>
    <lineage>
        <taxon>Eukaryota</taxon>
        <taxon>Fungi</taxon>
        <taxon>Dikarya</taxon>
        <taxon>Basidiomycota</taxon>
        <taxon>Agaricomycotina</taxon>
        <taxon>Agaricomycetes</taxon>
        <taxon>Agaricomycetidae</taxon>
        <taxon>Agaricales</taxon>
        <taxon>Marasmiineae</taxon>
        <taxon>Omphalotaceae</taxon>
        <taxon>Gymnopus</taxon>
    </lineage>
</organism>
<evidence type="ECO:0008006" key="4">
    <source>
        <dbReference type="Google" id="ProtNLM"/>
    </source>
</evidence>
<reference evidence="2" key="1">
    <citation type="journal article" date="2019" name="Environ. Microbiol.">
        <title>Fungal ecological strategies reflected in gene transcription - a case study of two litter decomposers.</title>
        <authorList>
            <person name="Barbi F."/>
            <person name="Kohler A."/>
            <person name="Barry K."/>
            <person name="Baskaran P."/>
            <person name="Daum C."/>
            <person name="Fauchery L."/>
            <person name="Ihrmark K."/>
            <person name="Kuo A."/>
            <person name="LaButti K."/>
            <person name="Lipzen A."/>
            <person name="Morin E."/>
            <person name="Grigoriev I.V."/>
            <person name="Henrissat B."/>
            <person name="Lindahl B."/>
            <person name="Martin F."/>
        </authorList>
    </citation>
    <scope>NUCLEOTIDE SEQUENCE</scope>
    <source>
        <strain evidence="2">JB14</strain>
    </source>
</reference>
<keyword evidence="3" id="KW-1185">Reference proteome</keyword>
<evidence type="ECO:0000313" key="3">
    <source>
        <dbReference type="Proteomes" id="UP000799118"/>
    </source>
</evidence>
<dbReference type="Proteomes" id="UP000799118">
    <property type="component" value="Unassembled WGS sequence"/>
</dbReference>
<gene>
    <name evidence="2" type="ORF">BT96DRAFT_997586</name>
</gene>
<evidence type="ECO:0000313" key="2">
    <source>
        <dbReference type="EMBL" id="KAE9395564.1"/>
    </source>
</evidence>
<dbReference type="EMBL" id="ML769529">
    <property type="protein sequence ID" value="KAE9395564.1"/>
    <property type="molecule type" value="Genomic_DNA"/>
</dbReference>
<dbReference type="InterPro" id="IPR012338">
    <property type="entry name" value="Beta-lactam/transpept-like"/>
</dbReference>
<dbReference type="PANTHER" id="PTHR43283">
    <property type="entry name" value="BETA-LACTAMASE-RELATED"/>
    <property type="match status" value="1"/>
</dbReference>
<name>A0A6A4HEP2_9AGAR</name>
<dbReference type="PANTHER" id="PTHR43283:SF17">
    <property type="entry name" value="(LOVD), PUTATIVE (AFU_ORTHOLOGUE AFUA_5G00920)-RELATED"/>
    <property type="match status" value="1"/>
</dbReference>
<dbReference type="Gene3D" id="3.40.710.10">
    <property type="entry name" value="DD-peptidase/beta-lactamase superfamily"/>
    <property type="match status" value="1"/>
</dbReference>
<keyword evidence="1" id="KW-0378">Hydrolase</keyword>
<protein>
    <recommendedName>
        <fullName evidence="4">Beta-lactamase-related domain-containing protein</fullName>
    </recommendedName>
</protein>
<accession>A0A6A4HEP2</accession>
<dbReference type="OrthoDB" id="428260at2759"/>
<dbReference type="InterPro" id="IPR050789">
    <property type="entry name" value="Diverse_Enzym_Activities"/>
</dbReference>
<evidence type="ECO:0000256" key="1">
    <source>
        <dbReference type="ARBA" id="ARBA00022801"/>
    </source>
</evidence>
<dbReference type="AlphaFoldDB" id="A0A6A4HEP2"/>
<sequence length="151" mass="17106">MIYSLTLDKVLGIKNMTFYLQRRPDMLARCGDMTKVDQNTGKLVHSDETFFKKDPEFAFGGGGLFTSPQEYIKMLHSLLSNDGKLLRPEYVDDFFRPQLEDKPRQSMAQFFSNHMTNSPKNPAGKKDWGLGGILLVEDGPDEYSRKAGTMG</sequence>